<name>A0ABQ2F6U0_9MICO</name>
<evidence type="ECO:0000256" key="3">
    <source>
        <dbReference type="ARBA" id="ARBA00022679"/>
    </source>
</evidence>
<organism evidence="5 6">
    <name type="scientific">Ornithinimicrobium pekingense</name>
    <dbReference type="NCBI Taxonomy" id="384677"/>
    <lineage>
        <taxon>Bacteria</taxon>
        <taxon>Bacillati</taxon>
        <taxon>Actinomycetota</taxon>
        <taxon>Actinomycetes</taxon>
        <taxon>Micrococcales</taxon>
        <taxon>Ornithinimicrobiaceae</taxon>
        <taxon>Ornithinimicrobium</taxon>
    </lineage>
</organism>
<keyword evidence="2" id="KW-0328">Glycosyltransferase</keyword>
<sequence length="618" mass="66271">MPSTSVDSGDDLVVVLTPWYPTVDNPVWGTFVRDAVVALGHHHRGPLRVVHVDGDPLTDTEVAEGRGPDDTWSTEDERPEAVVRVVRAPFPPDTSRAQAIERHRAALAEHAADLLSRASVVSAHVGGPTAAAVAPLLPRAARLTVTEHATYVRGLFKDTAAAVMYREAVARAAAVLAVSDATAHVLRSLCPEHADRVHTVPNPVDVDALPPRDTPSHRRDRWLFVGNLVERKGVRTLLAAFAEEVAETGDTRPDLHLTLVGDGPLRTELEAQAARSAPGRVTFTGRAAPEMVAAVYRDHDVLVHLSAHETFGLTVVEAAATGLPVVVARSGGPEETMVVPEGFGLCAFVPQHPTARQVRDAVGALRDDTTAEDVAAVRHVLRSLYGRERAADLQARYVLGRPPADPAAAPLDLQVVAVFQGLGGWGQLQHGVARCADLGVRVVAADVQSQLASVPAGVDLLTPGDPDTDNLLRRVERALVDRLPRTALGQVARALPRLPERVARPGLRGVTAAERLHRKVSRASHRRLYGKVWPLVRGQAVARRVEATPELSRLGHPDVIVHQGRSTELPYRLAARHPDALVHQGGFTGSDLARWWVRVHGPGGTRATTRAGAEGPAR</sequence>
<gene>
    <name evidence="5" type="ORF">GCM10011509_15060</name>
</gene>
<protein>
    <recommendedName>
        <fullName evidence="1">D-inositol 3-phosphate glycosyltransferase</fullName>
    </recommendedName>
</protein>
<dbReference type="InterPro" id="IPR050194">
    <property type="entry name" value="Glycosyltransferase_grp1"/>
</dbReference>
<dbReference type="CDD" id="cd03801">
    <property type="entry name" value="GT4_PimA-like"/>
    <property type="match status" value="1"/>
</dbReference>
<accession>A0ABQ2F6U0</accession>
<evidence type="ECO:0000256" key="2">
    <source>
        <dbReference type="ARBA" id="ARBA00022676"/>
    </source>
</evidence>
<reference evidence="6" key="1">
    <citation type="journal article" date="2019" name="Int. J. Syst. Evol. Microbiol.">
        <title>The Global Catalogue of Microorganisms (GCM) 10K type strain sequencing project: providing services to taxonomists for standard genome sequencing and annotation.</title>
        <authorList>
            <consortium name="The Broad Institute Genomics Platform"/>
            <consortium name="The Broad Institute Genome Sequencing Center for Infectious Disease"/>
            <person name="Wu L."/>
            <person name="Ma J."/>
        </authorList>
    </citation>
    <scope>NUCLEOTIDE SEQUENCE [LARGE SCALE GENOMIC DNA]</scope>
    <source>
        <strain evidence="6">CGMCC 1.5362</strain>
    </source>
</reference>
<dbReference type="Pfam" id="PF13692">
    <property type="entry name" value="Glyco_trans_1_4"/>
    <property type="match status" value="1"/>
</dbReference>
<proteinExistence type="predicted"/>
<dbReference type="PANTHER" id="PTHR45947:SF3">
    <property type="entry name" value="SULFOQUINOVOSYL TRANSFERASE SQD2"/>
    <property type="match status" value="1"/>
</dbReference>
<evidence type="ECO:0000259" key="4">
    <source>
        <dbReference type="Pfam" id="PF13439"/>
    </source>
</evidence>
<feature type="domain" description="Glycosyltransferase subfamily 4-like N-terminal" evidence="4">
    <location>
        <begin position="75"/>
        <end position="207"/>
    </location>
</feature>
<evidence type="ECO:0000313" key="5">
    <source>
        <dbReference type="EMBL" id="GGK67670.1"/>
    </source>
</evidence>
<dbReference type="RefSeq" id="WP_022923211.1">
    <property type="nucleotide sequence ID" value="NZ_BMLB01000003.1"/>
</dbReference>
<dbReference type="SUPFAM" id="SSF53756">
    <property type="entry name" value="UDP-Glycosyltransferase/glycogen phosphorylase"/>
    <property type="match status" value="1"/>
</dbReference>
<dbReference type="EMBL" id="BMLB01000003">
    <property type="protein sequence ID" value="GGK67670.1"/>
    <property type="molecule type" value="Genomic_DNA"/>
</dbReference>
<dbReference type="InterPro" id="IPR028098">
    <property type="entry name" value="Glyco_trans_4-like_N"/>
</dbReference>
<dbReference type="Proteomes" id="UP000662111">
    <property type="component" value="Unassembled WGS sequence"/>
</dbReference>
<keyword evidence="3" id="KW-0808">Transferase</keyword>
<comment type="caution">
    <text evidence="5">The sequence shown here is derived from an EMBL/GenBank/DDBJ whole genome shotgun (WGS) entry which is preliminary data.</text>
</comment>
<dbReference type="Pfam" id="PF13439">
    <property type="entry name" value="Glyco_transf_4"/>
    <property type="match status" value="1"/>
</dbReference>
<keyword evidence="6" id="KW-1185">Reference proteome</keyword>
<evidence type="ECO:0000313" key="6">
    <source>
        <dbReference type="Proteomes" id="UP000662111"/>
    </source>
</evidence>
<dbReference type="PANTHER" id="PTHR45947">
    <property type="entry name" value="SULFOQUINOVOSYL TRANSFERASE SQD2"/>
    <property type="match status" value="1"/>
</dbReference>
<dbReference type="Gene3D" id="3.40.50.2000">
    <property type="entry name" value="Glycogen Phosphorylase B"/>
    <property type="match status" value="2"/>
</dbReference>
<evidence type="ECO:0000256" key="1">
    <source>
        <dbReference type="ARBA" id="ARBA00021292"/>
    </source>
</evidence>